<keyword evidence="11 14" id="KW-0472">Membrane</keyword>
<organism evidence="18 19">
    <name type="scientific">Verticiella sediminum</name>
    <dbReference type="NCBI Taxonomy" id="1247510"/>
    <lineage>
        <taxon>Bacteria</taxon>
        <taxon>Pseudomonadati</taxon>
        <taxon>Pseudomonadota</taxon>
        <taxon>Betaproteobacteria</taxon>
        <taxon>Burkholderiales</taxon>
        <taxon>Alcaligenaceae</taxon>
        <taxon>Verticiella</taxon>
    </lineage>
</organism>
<dbReference type="InterPro" id="IPR037066">
    <property type="entry name" value="Plug_dom_sf"/>
</dbReference>
<keyword evidence="6 14" id="KW-0812">Transmembrane</keyword>
<evidence type="ECO:0000256" key="15">
    <source>
        <dbReference type="RuleBase" id="RU003357"/>
    </source>
</evidence>
<evidence type="ECO:0000313" key="19">
    <source>
        <dbReference type="Proteomes" id="UP000318405"/>
    </source>
</evidence>
<dbReference type="GO" id="GO:0038023">
    <property type="term" value="F:signaling receptor activity"/>
    <property type="evidence" value="ECO:0007669"/>
    <property type="project" value="InterPro"/>
</dbReference>
<feature type="signal peptide" evidence="16">
    <location>
        <begin position="1"/>
        <end position="24"/>
    </location>
</feature>
<dbReference type="SUPFAM" id="SSF56935">
    <property type="entry name" value="Porins"/>
    <property type="match status" value="1"/>
</dbReference>
<evidence type="ECO:0000256" key="10">
    <source>
        <dbReference type="ARBA" id="ARBA00023077"/>
    </source>
</evidence>
<comment type="subcellular location">
    <subcellularLocation>
        <location evidence="1 14">Cell outer membrane</location>
        <topology evidence="1 14">Multi-pass membrane protein</topology>
    </subcellularLocation>
</comment>
<dbReference type="CDD" id="cd01347">
    <property type="entry name" value="ligand_gated_channel"/>
    <property type="match status" value="1"/>
</dbReference>
<dbReference type="AlphaFoldDB" id="A0A556AIW1"/>
<evidence type="ECO:0000256" key="3">
    <source>
        <dbReference type="ARBA" id="ARBA00022448"/>
    </source>
</evidence>
<dbReference type="Gene3D" id="2.170.130.10">
    <property type="entry name" value="TonB-dependent receptor, plug domain"/>
    <property type="match status" value="1"/>
</dbReference>
<dbReference type="OrthoDB" id="8670144at2"/>
<keyword evidence="4 14" id="KW-1134">Transmembrane beta strand</keyword>
<evidence type="ECO:0000256" key="2">
    <source>
        <dbReference type="ARBA" id="ARBA00009810"/>
    </source>
</evidence>
<evidence type="ECO:0000256" key="16">
    <source>
        <dbReference type="SAM" id="SignalP"/>
    </source>
</evidence>
<dbReference type="InterPro" id="IPR036942">
    <property type="entry name" value="Beta-barrel_TonB_sf"/>
</dbReference>
<keyword evidence="8" id="KW-0408">Iron</keyword>
<evidence type="ECO:0000256" key="8">
    <source>
        <dbReference type="ARBA" id="ARBA00023004"/>
    </source>
</evidence>
<accession>A0A556AIW1</accession>
<dbReference type="EMBL" id="VLTJ01000029">
    <property type="protein sequence ID" value="TSH92805.1"/>
    <property type="molecule type" value="Genomic_DNA"/>
</dbReference>
<dbReference type="Pfam" id="PF07715">
    <property type="entry name" value="Plug"/>
    <property type="match status" value="1"/>
</dbReference>
<evidence type="ECO:0000256" key="11">
    <source>
        <dbReference type="ARBA" id="ARBA00023136"/>
    </source>
</evidence>
<keyword evidence="7 16" id="KW-0732">Signal</keyword>
<protein>
    <submittedName>
        <fullName evidence="18">TonB-dependent receptor</fullName>
    </submittedName>
</protein>
<keyword evidence="3 14" id="KW-0813">Transport</keyword>
<evidence type="ECO:0000256" key="6">
    <source>
        <dbReference type="ARBA" id="ARBA00022692"/>
    </source>
</evidence>
<evidence type="ECO:0000256" key="9">
    <source>
        <dbReference type="ARBA" id="ARBA00023065"/>
    </source>
</evidence>
<comment type="caution">
    <text evidence="18">The sequence shown here is derived from an EMBL/GenBank/DDBJ whole genome shotgun (WGS) entry which is preliminary data.</text>
</comment>
<dbReference type="NCBIfam" id="TIGR01783">
    <property type="entry name" value="TonB-siderophor"/>
    <property type="match status" value="1"/>
</dbReference>
<dbReference type="InterPro" id="IPR012910">
    <property type="entry name" value="Plug_dom"/>
</dbReference>
<dbReference type="InterPro" id="IPR011662">
    <property type="entry name" value="Secretin/TonB_short_N"/>
</dbReference>
<evidence type="ECO:0000256" key="4">
    <source>
        <dbReference type="ARBA" id="ARBA00022452"/>
    </source>
</evidence>
<sequence>MPCLPYLRTPLAAALLALSALAHAQAVHDYDRPAAPLASALNALARDAGVQVLYASEIAAERTAPPLRGRYTPQAALDALLEGSGLAARAEGPGRYVVVPAAEGQPSAATGPDNVATLQAISVVASRTPRAIDELPNTVWIIEREQIEEQARAGVPLKELLGQLVPGLDLGGQMRTNFGQNLRGRAAQVMIDGISLNGSRTLSRQFDSISPFNIERIEVLSGATAVYGGNATGGIINIVTRRSDPADSPFTSEAGLRSGLRGSGDLDWHVAQSVQGGNERLHGRLAVSYERNGAAYDGSGARVLPDITQTDLQNNQAVDVLGTADADLGRAGSLKLLAQLYDSGYHPGDALWLQPGPGDDVLNPSRVEVRGGFFSDVEPRTKRHLLAGDYSLPGVPGGQTLYLKTYHRKESLQFYPFPGADANPLGGGRVPYWSTSTQETTTYGFKALLDKSWDRAHLSYGVDYDHERFTARQSMFDMPTALQSGGLNFAKTDELGRYPSFSTNIWAGYVQGDWTPVDTFTLSAGVRHQRVDIAVDDFAQVAQQRLVSAGYGRYAEAIPGGKNDYAVTLYNAGVVYRPWTGHQLWANYAEGFELADPAKYYGTGASYSLIGERDGYWRLNRYLSVGDTNMAAIKTRSTELGWRYAGGPLQLQAALFHLQSDDAIAVDRSTLTIALSDNKVRNYGLEAQLNYRVGDGWALGGNLLLIRSEEERNGDWVRRGIYYASPSKATVYVGRQWGRWSARAQLAHSFRLKSDVPSFGTGDGETLPSLTLVDVLGSYTFDHGRGRKGTLTAGIQNLFDKTYTTRWAEQASLAYAGSIDPSVLDFKGRGRTVALTYTLAY</sequence>
<gene>
    <name evidence="18" type="ORF">FOZ76_15495</name>
</gene>
<evidence type="ECO:0000256" key="1">
    <source>
        <dbReference type="ARBA" id="ARBA00004571"/>
    </source>
</evidence>
<keyword evidence="10 15" id="KW-0798">TonB box</keyword>
<keyword evidence="12 18" id="KW-0675">Receptor</keyword>
<evidence type="ECO:0000256" key="13">
    <source>
        <dbReference type="ARBA" id="ARBA00023237"/>
    </source>
</evidence>
<dbReference type="PANTHER" id="PTHR30069:SF42">
    <property type="entry name" value="FERRIC AEROBACTIN RECEPTOR"/>
    <property type="match status" value="1"/>
</dbReference>
<name>A0A556AIW1_9BURK</name>
<dbReference type="FunFam" id="2.40.170.20:FF:000007">
    <property type="entry name" value="Ferric aerobactin receptor"/>
    <property type="match status" value="1"/>
</dbReference>
<dbReference type="InterPro" id="IPR010105">
    <property type="entry name" value="TonB_sidphr_rcpt"/>
</dbReference>
<dbReference type="Pfam" id="PF07660">
    <property type="entry name" value="STN"/>
    <property type="match status" value="1"/>
</dbReference>
<keyword evidence="9" id="KW-0406">Ion transport</keyword>
<dbReference type="InterPro" id="IPR000531">
    <property type="entry name" value="Beta-barrel_TonB"/>
</dbReference>
<feature type="domain" description="Secretin/TonB short N-terminal" evidence="17">
    <location>
        <begin position="50"/>
        <end position="101"/>
    </location>
</feature>
<evidence type="ECO:0000256" key="14">
    <source>
        <dbReference type="PROSITE-ProRule" id="PRU01360"/>
    </source>
</evidence>
<dbReference type="RefSeq" id="WP_143949171.1">
    <property type="nucleotide sequence ID" value="NZ_BAABMB010000001.1"/>
</dbReference>
<evidence type="ECO:0000256" key="5">
    <source>
        <dbReference type="ARBA" id="ARBA00022496"/>
    </source>
</evidence>
<dbReference type="InterPro" id="IPR039426">
    <property type="entry name" value="TonB-dep_rcpt-like"/>
</dbReference>
<evidence type="ECO:0000313" key="18">
    <source>
        <dbReference type="EMBL" id="TSH92805.1"/>
    </source>
</evidence>
<dbReference type="Gene3D" id="2.40.170.20">
    <property type="entry name" value="TonB-dependent receptor, beta-barrel domain"/>
    <property type="match status" value="1"/>
</dbReference>
<evidence type="ECO:0000256" key="12">
    <source>
        <dbReference type="ARBA" id="ARBA00023170"/>
    </source>
</evidence>
<dbReference type="Proteomes" id="UP000318405">
    <property type="component" value="Unassembled WGS sequence"/>
</dbReference>
<feature type="chain" id="PRO_5021835679" evidence="16">
    <location>
        <begin position="25"/>
        <end position="841"/>
    </location>
</feature>
<evidence type="ECO:0000259" key="17">
    <source>
        <dbReference type="SMART" id="SM00965"/>
    </source>
</evidence>
<keyword evidence="5" id="KW-0410">Iron transport</keyword>
<keyword evidence="13 14" id="KW-0998">Cell outer membrane</keyword>
<dbReference type="Pfam" id="PF00593">
    <property type="entry name" value="TonB_dep_Rec_b-barrel"/>
    <property type="match status" value="1"/>
</dbReference>
<dbReference type="SMART" id="SM00965">
    <property type="entry name" value="STN"/>
    <property type="match status" value="1"/>
</dbReference>
<dbReference type="PROSITE" id="PS52016">
    <property type="entry name" value="TONB_DEPENDENT_REC_3"/>
    <property type="match status" value="1"/>
</dbReference>
<dbReference type="GO" id="GO:0044718">
    <property type="term" value="P:siderophore transmembrane transport"/>
    <property type="evidence" value="ECO:0007669"/>
    <property type="project" value="TreeGrafter"/>
</dbReference>
<keyword evidence="19" id="KW-1185">Reference proteome</keyword>
<evidence type="ECO:0000256" key="7">
    <source>
        <dbReference type="ARBA" id="ARBA00022729"/>
    </source>
</evidence>
<reference evidence="18 19" key="1">
    <citation type="submission" date="2019-07" db="EMBL/GenBank/DDBJ databases">
        <title>Qingshengfaniella alkalisoli gen. nov., sp. nov., isolated from saline soil.</title>
        <authorList>
            <person name="Xu L."/>
            <person name="Huang X.-X."/>
            <person name="Sun J.-Q."/>
        </authorList>
    </citation>
    <scope>NUCLEOTIDE SEQUENCE [LARGE SCALE GENOMIC DNA]</scope>
    <source>
        <strain evidence="18 19">DSM 27279</strain>
    </source>
</reference>
<dbReference type="GO" id="GO:0009279">
    <property type="term" value="C:cell outer membrane"/>
    <property type="evidence" value="ECO:0007669"/>
    <property type="project" value="UniProtKB-SubCell"/>
</dbReference>
<proteinExistence type="inferred from homology"/>
<dbReference type="PANTHER" id="PTHR30069">
    <property type="entry name" value="TONB-DEPENDENT OUTER MEMBRANE RECEPTOR"/>
    <property type="match status" value="1"/>
</dbReference>
<dbReference type="GO" id="GO:0015344">
    <property type="term" value="F:siderophore uptake transmembrane transporter activity"/>
    <property type="evidence" value="ECO:0007669"/>
    <property type="project" value="TreeGrafter"/>
</dbReference>
<comment type="similarity">
    <text evidence="2 14 15">Belongs to the TonB-dependent receptor family.</text>
</comment>
<dbReference type="Gene3D" id="3.55.50.30">
    <property type="match status" value="1"/>
</dbReference>